<dbReference type="EMBL" id="CP092332">
    <property type="protein sequence ID" value="WGK94108.1"/>
    <property type="molecule type" value="Genomic_DNA"/>
</dbReference>
<sequence length="130" mass="15285">MRILPFFISLYFFVLGYGNNFAVEASKLPLTHSIVTNFQKNQLQQYHSKEHTNLSVFEFTDIELEEDYHSNEDSSDFKSNFLEQNSCFDNWISIAAILFQSNYRQKGNFSTFFVALFAIPIYLKNQVLRI</sequence>
<gene>
    <name evidence="1" type="ORF">MG292_08465</name>
</gene>
<name>A0ABY8N4G6_9FLAO</name>
<reference evidence="1 2" key="1">
    <citation type="submission" date="2022-02" db="EMBL/GenBank/DDBJ databases">
        <authorList>
            <person name="Cha I.-T."/>
            <person name="Lee K.-E."/>
            <person name="Park S.-J."/>
        </authorList>
    </citation>
    <scope>NUCLEOTIDE SEQUENCE [LARGE SCALE GENOMIC DNA]</scope>
    <source>
        <strain evidence="1 2">K3R-10</strain>
    </source>
</reference>
<keyword evidence="2" id="KW-1185">Reference proteome</keyword>
<protein>
    <submittedName>
        <fullName evidence="1">Uncharacterized protein</fullName>
    </submittedName>
</protein>
<evidence type="ECO:0000313" key="2">
    <source>
        <dbReference type="Proteomes" id="UP001232117"/>
    </source>
</evidence>
<dbReference type="Proteomes" id="UP001232117">
    <property type="component" value="Chromosome"/>
</dbReference>
<proteinExistence type="predicted"/>
<reference evidence="1 2" key="2">
    <citation type="submission" date="2023-06" db="EMBL/GenBank/DDBJ databases">
        <title>Complete Genome Sequence of Flavobacterium keumense K3R-10.</title>
        <authorList>
            <person name="Jeong H."/>
            <person name="Jhang S.Y."/>
            <person name="Kim J.N."/>
        </authorList>
    </citation>
    <scope>NUCLEOTIDE SEQUENCE [LARGE SCALE GENOMIC DNA]</scope>
    <source>
        <strain evidence="1 2">K3R-10</strain>
    </source>
</reference>
<accession>A0ABY8N4G6</accession>
<dbReference type="RefSeq" id="WP_264533166.1">
    <property type="nucleotide sequence ID" value="NZ_CP092332.1"/>
</dbReference>
<evidence type="ECO:0000313" key="1">
    <source>
        <dbReference type="EMBL" id="WGK94108.1"/>
    </source>
</evidence>
<organism evidence="1 2">
    <name type="scientific">Flavobacterium keumense</name>
    <dbReference type="NCBI Taxonomy" id="1306518"/>
    <lineage>
        <taxon>Bacteria</taxon>
        <taxon>Pseudomonadati</taxon>
        <taxon>Bacteroidota</taxon>
        <taxon>Flavobacteriia</taxon>
        <taxon>Flavobacteriales</taxon>
        <taxon>Flavobacteriaceae</taxon>
        <taxon>Flavobacterium</taxon>
    </lineage>
</organism>